<dbReference type="InterPro" id="IPR044861">
    <property type="entry name" value="IPNS-like_FE2OG_OXY"/>
</dbReference>
<name>A0AAD7Z668_DIPPU</name>
<protein>
    <recommendedName>
        <fullName evidence="2">Fe2OG dioxygenase domain-containing protein</fullName>
    </recommendedName>
</protein>
<dbReference type="EMBL" id="JASPKZ010010283">
    <property type="protein sequence ID" value="KAJ9574501.1"/>
    <property type="molecule type" value="Genomic_DNA"/>
</dbReference>
<evidence type="ECO:0000313" key="4">
    <source>
        <dbReference type="Proteomes" id="UP001233999"/>
    </source>
</evidence>
<dbReference type="PANTHER" id="PTHR47990">
    <property type="entry name" value="2-OXOGLUTARATE (2OG) AND FE(II)-DEPENDENT OXYGENASE SUPERFAMILY PROTEIN-RELATED"/>
    <property type="match status" value="1"/>
</dbReference>
<feature type="non-terminal residue" evidence="3">
    <location>
        <position position="276"/>
    </location>
</feature>
<reference evidence="3" key="2">
    <citation type="submission" date="2023-05" db="EMBL/GenBank/DDBJ databases">
        <authorList>
            <person name="Fouks B."/>
        </authorList>
    </citation>
    <scope>NUCLEOTIDE SEQUENCE</scope>
    <source>
        <strain evidence="3">Stay&amp;Tobe</strain>
        <tissue evidence="3">Testes</tissue>
    </source>
</reference>
<gene>
    <name evidence="3" type="ORF">L9F63_008325</name>
</gene>
<dbReference type="InterPro" id="IPR050231">
    <property type="entry name" value="Iron_ascorbate_oxido_reductase"/>
</dbReference>
<accession>A0AAD7Z668</accession>
<dbReference type="Pfam" id="PF03171">
    <property type="entry name" value="2OG-FeII_Oxy"/>
    <property type="match status" value="1"/>
</dbReference>
<evidence type="ECO:0000259" key="2">
    <source>
        <dbReference type="PROSITE" id="PS51471"/>
    </source>
</evidence>
<keyword evidence="1" id="KW-0560">Oxidoreductase</keyword>
<keyword evidence="1" id="KW-0479">Metal-binding</keyword>
<keyword evidence="1" id="KW-0408">Iron</keyword>
<dbReference type="InterPro" id="IPR027443">
    <property type="entry name" value="IPNS-like_sf"/>
</dbReference>
<proteinExistence type="inferred from homology"/>
<sequence>LRSVYSALDNFCDLSKEAKNKFLRTAPNNHGYVPPGVERFTREHVEEMRHTFNITWLDRMLPEAEVPGFQATVTSLAQDFQRLAALILRALAVSLDLQPEYFLNSHRNMLKDGNESCMRLIYYPPLGAPPTPGVTRCGEHADYGTFTLLAQDCEGGLEIQTSNHRWGRVGHLPGSILLNTGELLASWTSGKYSALRHRVVVPEQPKIRSKGRHSIAFFVHPDNDTPITPIQCQVNQVEHPAPNGVIKNGKPHHTKHNTIYTAYQHLQMRFRETYAS</sequence>
<feature type="domain" description="Fe2OG dioxygenase" evidence="2">
    <location>
        <begin position="113"/>
        <end position="221"/>
    </location>
</feature>
<dbReference type="PRINTS" id="PR00682">
    <property type="entry name" value="IPNSYNTHASE"/>
</dbReference>
<dbReference type="AlphaFoldDB" id="A0AAD7Z668"/>
<organism evidence="3 4">
    <name type="scientific">Diploptera punctata</name>
    <name type="common">Pacific beetle cockroach</name>
    <dbReference type="NCBI Taxonomy" id="6984"/>
    <lineage>
        <taxon>Eukaryota</taxon>
        <taxon>Metazoa</taxon>
        <taxon>Ecdysozoa</taxon>
        <taxon>Arthropoda</taxon>
        <taxon>Hexapoda</taxon>
        <taxon>Insecta</taxon>
        <taxon>Pterygota</taxon>
        <taxon>Neoptera</taxon>
        <taxon>Polyneoptera</taxon>
        <taxon>Dictyoptera</taxon>
        <taxon>Blattodea</taxon>
        <taxon>Blaberoidea</taxon>
        <taxon>Blaberidae</taxon>
        <taxon>Diplopterinae</taxon>
        <taxon>Diploptera</taxon>
    </lineage>
</organism>
<dbReference type="Proteomes" id="UP001233999">
    <property type="component" value="Unassembled WGS sequence"/>
</dbReference>
<dbReference type="Gene3D" id="2.60.120.330">
    <property type="entry name" value="B-lactam Antibiotic, Isopenicillin N Synthase, Chain"/>
    <property type="match status" value="1"/>
</dbReference>
<dbReference type="GO" id="GO:0016491">
    <property type="term" value="F:oxidoreductase activity"/>
    <property type="evidence" value="ECO:0007669"/>
    <property type="project" value="UniProtKB-KW"/>
</dbReference>
<reference evidence="3" key="1">
    <citation type="journal article" date="2023" name="IScience">
        <title>Live-bearing cockroach genome reveals convergent evolutionary mechanisms linked to viviparity in insects and beyond.</title>
        <authorList>
            <person name="Fouks B."/>
            <person name="Harrison M.C."/>
            <person name="Mikhailova A.A."/>
            <person name="Marchal E."/>
            <person name="English S."/>
            <person name="Carruthers M."/>
            <person name="Jennings E.C."/>
            <person name="Chiamaka E.L."/>
            <person name="Frigard R.A."/>
            <person name="Pippel M."/>
            <person name="Attardo G.M."/>
            <person name="Benoit J.B."/>
            <person name="Bornberg-Bauer E."/>
            <person name="Tobe S.S."/>
        </authorList>
    </citation>
    <scope>NUCLEOTIDE SEQUENCE</scope>
    <source>
        <strain evidence="3">Stay&amp;Tobe</strain>
    </source>
</reference>
<keyword evidence="4" id="KW-1185">Reference proteome</keyword>
<dbReference type="InterPro" id="IPR005123">
    <property type="entry name" value="Oxoglu/Fe-dep_dioxygenase_dom"/>
</dbReference>
<evidence type="ECO:0000256" key="1">
    <source>
        <dbReference type="RuleBase" id="RU003682"/>
    </source>
</evidence>
<comment type="caution">
    <text evidence="3">The sequence shown here is derived from an EMBL/GenBank/DDBJ whole genome shotgun (WGS) entry which is preliminary data.</text>
</comment>
<comment type="similarity">
    <text evidence="1">Belongs to the iron/ascorbate-dependent oxidoreductase family.</text>
</comment>
<dbReference type="PROSITE" id="PS51471">
    <property type="entry name" value="FE2OG_OXY"/>
    <property type="match status" value="1"/>
</dbReference>
<evidence type="ECO:0000313" key="3">
    <source>
        <dbReference type="EMBL" id="KAJ9574501.1"/>
    </source>
</evidence>
<dbReference type="SUPFAM" id="SSF51197">
    <property type="entry name" value="Clavaminate synthase-like"/>
    <property type="match status" value="1"/>
</dbReference>
<dbReference type="GO" id="GO:0046872">
    <property type="term" value="F:metal ion binding"/>
    <property type="evidence" value="ECO:0007669"/>
    <property type="project" value="UniProtKB-KW"/>
</dbReference>